<dbReference type="Pfam" id="PF12530">
    <property type="entry name" value="DUF3730"/>
    <property type="match status" value="2"/>
</dbReference>
<feature type="domain" description="DUF3730" evidence="1">
    <location>
        <begin position="82"/>
        <end position="360"/>
    </location>
</feature>
<protein>
    <recommendedName>
        <fullName evidence="1">DUF3730 domain-containing protein</fullName>
    </recommendedName>
</protein>
<dbReference type="GO" id="GO:0060147">
    <property type="term" value="P:regulation of post-transcriptional gene silencing"/>
    <property type="evidence" value="ECO:0007669"/>
    <property type="project" value="InterPro"/>
</dbReference>
<sequence>MDSYSPLLERTRVPQPSLQRFAVISIFEKLRSAPSSLDPDSDPGRDAITQCLHSTSPAVVDQSVREICRLVKDSKIELSRGLLELQSALEGTDSRFVNVFVKGLGFLVRFGFQKNSSLFRVHSSESHPFVKILSCRTDVQSELVQQVLLFMVHNKRLGMVEACGFLRPFLNFSILRIPFSALSSSFARNLISAIASLCCSFPVEAIPVIKLLMGCFKYFPCKNAEDFRSISYFVEYMVDAYIVVLRHLVGMGLLVHEAQLCGVELLETILSSCTDLHKHSGGVEAIFEISKPLLFVQKELGLSYIPELSSAILSLFFALTQSELEHEQLSILKLLLFLLKWKSENGYYVGKAACHLNEELLLIFPVINLAASSSKTIKQAATDLLSILEKLLMNLLISPKKELAVQGGFPSISRPEHIIFRLLQYLWFQDQSSLSGSFYLNFVSTGETDVKEMQNVPKTWTSILREYSLWIIERQKSSLSISHSQEIFLTEMPLLLSAIASVLIMHHTLGSSAVDFLAVCGILDPKLGVPLLLAILFYSNIFFSKNKDINFHEMLLKLLGMLPSLASHPVMIPLIVQTILPMLHKDTKPVLYATATRLLCKTWEINDRIFGSLQGVLLPKEFAHFMSERNICISMAVSILDVCRKNPDRGVDLILSVSVCIESQDPVIRSLGFQSLAHLCEADVIDFYTAWDVILKQVADSLGNPVVARGFCLLLRWGALDAEAYPEAAMNVLQILWEVGSSKHPCHGSLWEKARVSAFEALAHYEVPNVHKSIPDFKRRNMDLLISENDPEVLKAIERFEVKIITYEHLTRRRLIKEKRVSGNKIEKLLDVFPQVIFNSGNNSRAGELPGAALFCLSFTTKDVTNQGAIKGLQDVQARYENALVEIAASLQLSRNILMAILSLQSWKPFMQRWMRAHIMFLDAKASSSVLDKTSKAANDILKSMRRIAEESIPRSAENIALAVGALCMILPHSAHAVKSTASKFLLNWLFQYEHEYRQWSAAISLGLITSCLHLTDHRLKFQNINALIEVASAGKSILVQGACGVGLGFSCQDLLTRVESADDSNLDKETYKKQEADLLGQIVRTLSQLICQFTQSSSDLQNLSEYFPLGTDDFNSDTNSEYLGENCDDLEEDIWGVAGLVLGLGSSVGAIYRAGAHDAVLKIKALIISWIPHVNPSDQNSSISEKCELVLSVGSCLALPFVVAFCQRVELMDDAELDHLVTGYKELISELLSVKKSSIFHQSLLMASCIGAGSLLACILNEGVHSMEVEHVKDFLALFRKSYSNPYPPLIHFGGMLGVVNALGAGAGTLIHDYSLTSSHTAYDQKESSYIIGPLLSSPVMEPHLTSLIQEMFLIAQNSDDHQLQQYAAWAVSFLRHRLWFRELLNVDSSFQSDAVGSKSVSQSFPEDSTVMKLSLWLMNLNSSGTGTIPHVSTVATALRCLSQAPRLPMLDWGAIVRRSMRYKGQVTEFLPPDSALKKGILREECLNFSLAHAVQFDPLLGFLDELSDLSRFRTLELNLQSFMLFHLADLIKMFSGSRLEKLFDDVANFLSCLVSSDQIYHPEQKSLLRISCWKGLYLCMDEASLDSQGYVPNMEYCMEVLFSSLPGLQSTAILGVDQVCLVEEWSEAMRCLGKARREWLLDLLQVSSEDLIGDRQLFEVIKKIQARSRLVRMGSIPPSELGKLKAYISNARSHGFWDVLVEVVAALQHVEGSVKRQWLVDAVEISCVTNYPSTVLQFLGLLCGSFSKYMPLLIVSPLTVLSDLPVTLTSLLSDTRWGVMAESVVSYLWVAMERIYDWATRIARGDDSPIQQPIDKSENDMAVFLIRVMHQACVYLKDYLPPEKQLRLANMVVP</sequence>
<dbReference type="InterPro" id="IPR045163">
    <property type="entry name" value="Focadhesin/RST1"/>
</dbReference>
<evidence type="ECO:0000313" key="3">
    <source>
        <dbReference type="Proteomes" id="UP000325577"/>
    </source>
</evidence>
<reference evidence="2 3" key="1">
    <citation type="submission" date="2019-09" db="EMBL/GenBank/DDBJ databases">
        <title>A chromosome-level genome assembly of the Chinese tupelo Nyssa sinensis.</title>
        <authorList>
            <person name="Yang X."/>
            <person name="Kang M."/>
            <person name="Yang Y."/>
            <person name="Xiong H."/>
            <person name="Wang M."/>
            <person name="Zhang Z."/>
            <person name="Wang Z."/>
            <person name="Wu H."/>
            <person name="Ma T."/>
            <person name="Liu J."/>
            <person name="Xi Z."/>
        </authorList>
    </citation>
    <scope>NUCLEOTIDE SEQUENCE [LARGE SCALE GENOMIC DNA]</scope>
    <source>
        <strain evidence="2">J267</strain>
        <tissue evidence="2">Leaf</tissue>
    </source>
</reference>
<dbReference type="OrthoDB" id="6125419at2759"/>
<organism evidence="2 3">
    <name type="scientific">Nyssa sinensis</name>
    <dbReference type="NCBI Taxonomy" id="561372"/>
    <lineage>
        <taxon>Eukaryota</taxon>
        <taxon>Viridiplantae</taxon>
        <taxon>Streptophyta</taxon>
        <taxon>Embryophyta</taxon>
        <taxon>Tracheophyta</taxon>
        <taxon>Spermatophyta</taxon>
        <taxon>Magnoliopsida</taxon>
        <taxon>eudicotyledons</taxon>
        <taxon>Gunneridae</taxon>
        <taxon>Pentapetalae</taxon>
        <taxon>asterids</taxon>
        <taxon>Cornales</taxon>
        <taxon>Nyssaceae</taxon>
        <taxon>Nyssa</taxon>
    </lineage>
</organism>
<accession>A0A5J5AGM3</accession>
<gene>
    <name evidence="2" type="ORF">F0562_004914</name>
</gene>
<keyword evidence="3" id="KW-1185">Reference proteome</keyword>
<evidence type="ECO:0000259" key="1">
    <source>
        <dbReference type="Pfam" id="PF12530"/>
    </source>
</evidence>
<dbReference type="EMBL" id="CM018043">
    <property type="protein sequence ID" value="KAA8530205.1"/>
    <property type="molecule type" value="Genomic_DNA"/>
</dbReference>
<evidence type="ECO:0000313" key="2">
    <source>
        <dbReference type="EMBL" id="KAA8530205.1"/>
    </source>
</evidence>
<dbReference type="PANTHER" id="PTHR16212:SF4">
    <property type="entry name" value="FOCADHESIN"/>
    <property type="match status" value="1"/>
</dbReference>
<dbReference type="PANTHER" id="PTHR16212">
    <property type="entry name" value="FOCADHESIN FAMILY MEMBER"/>
    <property type="match status" value="1"/>
</dbReference>
<name>A0A5J5AGM3_9ASTE</name>
<feature type="domain" description="DUF3730" evidence="1">
    <location>
        <begin position="543"/>
        <end position="762"/>
    </location>
</feature>
<dbReference type="InterPro" id="IPR022542">
    <property type="entry name" value="FOCAD/RST1_DUF3730"/>
</dbReference>
<dbReference type="Proteomes" id="UP000325577">
    <property type="component" value="Linkage Group LG2"/>
</dbReference>
<proteinExistence type="predicted"/>